<feature type="region of interest" description="Disordered" evidence="13">
    <location>
        <begin position="36"/>
        <end position="76"/>
    </location>
</feature>
<keyword evidence="6 14" id="KW-0812">Transmembrane</keyword>
<keyword evidence="7 14" id="KW-1133">Transmembrane helix</keyword>
<dbReference type="eggNOG" id="COG0840">
    <property type="taxonomic scope" value="Bacteria"/>
</dbReference>
<gene>
    <name evidence="18" type="primary">aer</name>
    <name evidence="18" type="ordered locus">PST_4047</name>
</gene>
<keyword evidence="19" id="KW-1185">Reference proteome</keyword>
<evidence type="ECO:0000256" key="5">
    <source>
        <dbReference type="ARBA" id="ARBA00022519"/>
    </source>
</evidence>
<dbReference type="PANTHER" id="PTHR32089">
    <property type="entry name" value="METHYL-ACCEPTING CHEMOTAXIS PROTEIN MCPB"/>
    <property type="match status" value="1"/>
</dbReference>
<dbReference type="InterPro" id="IPR004089">
    <property type="entry name" value="MCPsignal_dom"/>
</dbReference>
<dbReference type="PROSITE" id="PS50111">
    <property type="entry name" value="CHEMOTAXIS_TRANSDUC_2"/>
    <property type="match status" value="1"/>
</dbReference>
<dbReference type="NCBIfam" id="TIGR00229">
    <property type="entry name" value="sensory_box"/>
    <property type="match status" value="1"/>
</dbReference>
<keyword evidence="12" id="KW-0175">Coiled coil</keyword>
<reference evidence="18 19" key="1">
    <citation type="journal article" date="2008" name="Proc. Natl. Acad. Sci. U.S.A.">
        <title>Nitrogen fixation island and rhizosphere competence traits in the genome of root-associated Pseudomonas stutzeri A1501.</title>
        <authorList>
            <person name="Yan Y."/>
            <person name="Yang J."/>
            <person name="Dou Y."/>
            <person name="Chen M."/>
            <person name="Ping S."/>
            <person name="Peng J."/>
            <person name="Lu W."/>
            <person name="Zhang W."/>
            <person name="Yao Z."/>
            <person name="Li H."/>
            <person name="Liu W."/>
            <person name="He S."/>
            <person name="Geng L."/>
            <person name="Zhang X."/>
            <person name="Yang F."/>
            <person name="Yu H."/>
            <person name="Zhan Y."/>
            <person name="Li D."/>
            <person name="Lin Z."/>
            <person name="Wang Y."/>
            <person name="Elmerich C."/>
            <person name="Lin M."/>
            <person name="Jin Q."/>
        </authorList>
    </citation>
    <scope>NUCLEOTIDE SEQUENCE [LARGE SCALE GENOMIC DNA]</scope>
    <source>
        <strain evidence="18 19">A1501</strain>
    </source>
</reference>
<dbReference type="Proteomes" id="UP000000233">
    <property type="component" value="Chromosome"/>
</dbReference>
<dbReference type="CDD" id="cd11386">
    <property type="entry name" value="MCP_signal"/>
    <property type="match status" value="1"/>
</dbReference>
<dbReference type="HOGENOM" id="CLU_000445_107_26_6"/>
<dbReference type="GO" id="GO:0007165">
    <property type="term" value="P:signal transduction"/>
    <property type="evidence" value="ECO:0007669"/>
    <property type="project" value="UniProtKB-KW"/>
</dbReference>
<dbReference type="PANTHER" id="PTHR32089:SF74">
    <property type="entry name" value="METHYL-ACCEPTING CHEMOTAXIS PROTEIN AER"/>
    <property type="match status" value="1"/>
</dbReference>
<dbReference type="GO" id="GO:0005886">
    <property type="term" value="C:plasma membrane"/>
    <property type="evidence" value="ECO:0007669"/>
    <property type="project" value="UniProtKB-SubCell"/>
</dbReference>
<keyword evidence="5" id="KW-0997">Cell inner membrane</keyword>
<dbReference type="InterPro" id="IPR004090">
    <property type="entry name" value="Chemotax_Me-accpt_rcpt"/>
</dbReference>
<evidence type="ECO:0000256" key="12">
    <source>
        <dbReference type="SAM" id="Coils"/>
    </source>
</evidence>
<feature type="transmembrane region" description="Helical" evidence="14">
    <location>
        <begin position="240"/>
        <end position="259"/>
    </location>
</feature>
<organism evidence="18 19">
    <name type="scientific">Stutzerimonas stutzeri (strain A1501)</name>
    <name type="common">Pseudomonas stutzeri</name>
    <dbReference type="NCBI Taxonomy" id="379731"/>
    <lineage>
        <taxon>Bacteria</taxon>
        <taxon>Pseudomonadati</taxon>
        <taxon>Pseudomonadota</taxon>
        <taxon>Gammaproteobacteria</taxon>
        <taxon>Pseudomonadales</taxon>
        <taxon>Pseudomonadaceae</taxon>
        <taxon>Stutzerimonas</taxon>
    </lineage>
</organism>
<dbReference type="GO" id="GO:0052131">
    <property type="term" value="P:positive aerotaxis"/>
    <property type="evidence" value="ECO:0007669"/>
    <property type="project" value="UniProtKB-ARBA"/>
</dbReference>
<dbReference type="AlphaFoldDB" id="A4VRR9"/>
<comment type="similarity">
    <text evidence="10">Belongs to the methyl-accepting chemotaxis (MCP) protein family.</text>
</comment>
<dbReference type="EMBL" id="CP000304">
    <property type="protein sequence ID" value="ABP81670.1"/>
    <property type="molecule type" value="Genomic_DNA"/>
</dbReference>
<dbReference type="InterPro" id="IPR035965">
    <property type="entry name" value="PAS-like_dom_sf"/>
</dbReference>
<evidence type="ECO:0000256" key="4">
    <source>
        <dbReference type="ARBA" id="ARBA00022500"/>
    </source>
</evidence>
<dbReference type="Pfam" id="PF00672">
    <property type="entry name" value="HAMP"/>
    <property type="match status" value="1"/>
</dbReference>
<dbReference type="Pfam" id="PF00015">
    <property type="entry name" value="MCPsignal"/>
    <property type="match status" value="1"/>
</dbReference>
<evidence type="ECO:0000256" key="9">
    <source>
        <dbReference type="ARBA" id="ARBA00023224"/>
    </source>
</evidence>
<evidence type="ECO:0000256" key="6">
    <source>
        <dbReference type="ARBA" id="ARBA00022692"/>
    </source>
</evidence>
<dbReference type="PROSITE" id="PS50112">
    <property type="entry name" value="PAS"/>
    <property type="match status" value="1"/>
</dbReference>
<dbReference type="SUPFAM" id="SSF55785">
    <property type="entry name" value="PYP-like sensor domain (PAS domain)"/>
    <property type="match status" value="1"/>
</dbReference>
<feature type="domain" description="PAS" evidence="16">
    <location>
        <begin position="112"/>
        <end position="147"/>
    </location>
</feature>
<dbReference type="Gene3D" id="1.10.287.950">
    <property type="entry name" value="Methyl-accepting chemotaxis protein"/>
    <property type="match status" value="1"/>
</dbReference>
<dbReference type="InterPro" id="IPR000014">
    <property type="entry name" value="PAS"/>
</dbReference>
<feature type="domain" description="T-SNARE coiled-coil homology" evidence="17">
    <location>
        <begin position="526"/>
        <end position="571"/>
    </location>
</feature>
<evidence type="ECO:0000259" key="16">
    <source>
        <dbReference type="PROSITE" id="PS50112"/>
    </source>
</evidence>
<evidence type="ECO:0000256" key="1">
    <source>
        <dbReference type="ARBA" id="ARBA00004429"/>
    </source>
</evidence>
<evidence type="ECO:0000313" key="18">
    <source>
        <dbReference type="EMBL" id="ABP81670.1"/>
    </source>
</evidence>
<name>A4VRR9_STUS1</name>
<dbReference type="InterPro" id="IPR000727">
    <property type="entry name" value="T_SNARE_dom"/>
</dbReference>
<protein>
    <submittedName>
        <fullName evidence="18">Aerotaxis receptor Aer</fullName>
    </submittedName>
</protein>
<keyword evidence="8 14" id="KW-0472">Membrane</keyword>
<dbReference type="PROSITE" id="PS50192">
    <property type="entry name" value="T_SNARE"/>
    <property type="match status" value="1"/>
</dbReference>
<dbReference type="GO" id="GO:0004888">
    <property type="term" value="F:transmembrane signaling receptor activity"/>
    <property type="evidence" value="ECO:0007669"/>
    <property type="project" value="InterPro"/>
</dbReference>
<keyword evidence="4" id="KW-0145">Chemotaxis</keyword>
<keyword evidence="2" id="KW-1003">Cell membrane</keyword>
<evidence type="ECO:0000256" key="13">
    <source>
        <dbReference type="SAM" id="MobiDB-lite"/>
    </source>
</evidence>
<feature type="domain" description="Methyl-accepting transducer" evidence="15">
    <location>
        <begin position="339"/>
        <end position="575"/>
    </location>
</feature>
<evidence type="ECO:0000256" key="3">
    <source>
        <dbReference type="ARBA" id="ARBA00022481"/>
    </source>
</evidence>
<evidence type="ECO:0000256" key="8">
    <source>
        <dbReference type="ARBA" id="ARBA00023136"/>
    </source>
</evidence>
<evidence type="ECO:0000256" key="10">
    <source>
        <dbReference type="ARBA" id="ARBA00029447"/>
    </source>
</evidence>
<feature type="transmembrane region" description="Helical" evidence="14">
    <location>
        <begin position="265"/>
        <end position="288"/>
    </location>
</feature>
<feature type="coiled-coil region" evidence="12">
    <location>
        <begin position="512"/>
        <end position="539"/>
    </location>
</feature>
<dbReference type="KEGG" id="psa:PST_4047"/>
<sequence>MLTGQDRRACRLKRHQGSPAGTVRCWRFFHARFPRDKNDTNDPLGRPRQGPSPQGERLAGAPDAPEVRRPRRAWRNRTTTALLTRATMRMNLPVTGRDVSISDTANILSTTDLNGDITYVNPDFIKISGFDEDELLGQHHNIVRHPDMPREAFADLWSSVRGGNSWMGMVKNRCKNGDHYWVSAFVTPISRNGRVVEYQSVRTKPQPAQIAAAEGLYAQLRDQRPPAALRRAPLSARSRVALCAALGAAPCVIGGALLGGVGLGVALLTATVAAAAASALTYLALAPLQRLAEQARRVGDNPVGQLIYAGRRDEYGQIAFAMKMLETEAGAMVGRIGDASRQLSQHAQELLGAMDSSTESAARQQSETDQVATAINQMAVSVQDVANNAQRTAEAASRADNEAATGTEVVNRTGAAIGQLAQDIQHAGDVIHQLEAHSNDITKVLDVIRGIAEQTNLLALNAAIEAARAGEQGRGFAVVADEVRSLASRTQQSTREINDMIGALQGGARQAVEVMQRSREQAMQSVDQAEQAARSLQGINSRVNEISAMSMQIAAAVEQQSAVSENINQNIVSIRGGSDRHVESGLRSRQSASGVAELAGSMEMLVQQFWTRRRG</sequence>
<evidence type="ECO:0000256" key="7">
    <source>
        <dbReference type="ARBA" id="ARBA00022989"/>
    </source>
</evidence>
<evidence type="ECO:0000256" key="14">
    <source>
        <dbReference type="SAM" id="Phobius"/>
    </source>
</evidence>
<dbReference type="InterPro" id="IPR003660">
    <property type="entry name" value="HAMP_dom"/>
</dbReference>
<dbReference type="CDD" id="cd00130">
    <property type="entry name" value="PAS"/>
    <property type="match status" value="1"/>
</dbReference>
<dbReference type="SUPFAM" id="SSF58104">
    <property type="entry name" value="Methyl-accepting chemotaxis protein (MCP) signaling domain"/>
    <property type="match status" value="1"/>
</dbReference>
<dbReference type="Gene3D" id="3.30.450.20">
    <property type="entry name" value="PAS domain"/>
    <property type="match status" value="1"/>
</dbReference>
<evidence type="ECO:0000256" key="11">
    <source>
        <dbReference type="PROSITE-ProRule" id="PRU00284"/>
    </source>
</evidence>
<dbReference type="FunFam" id="3.30.450.20:FF:000046">
    <property type="entry name" value="Aerotaxis sensor receptor"/>
    <property type="match status" value="1"/>
</dbReference>
<dbReference type="InterPro" id="IPR013655">
    <property type="entry name" value="PAS_fold_3"/>
</dbReference>
<keyword evidence="18" id="KW-0675">Receptor</keyword>
<comment type="subcellular location">
    <subcellularLocation>
        <location evidence="1">Cell inner membrane</location>
        <topology evidence="1">Multi-pass membrane protein</topology>
    </subcellularLocation>
</comment>
<proteinExistence type="inferred from homology"/>
<dbReference type="PRINTS" id="PR00260">
    <property type="entry name" value="CHEMTRNSDUCR"/>
</dbReference>
<dbReference type="SMART" id="SM00283">
    <property type="entry name" value="MA"/>
    <property type="match status" value="1"/>
</dbReference>
<evidence type="ECO:0000313" key="19">
    <source>
        <dbReference type="Proteomes" id="UP000000233"/>
    </source>
</evidence>
<dbReference type="FunFam" id="1.10.287.950:FF:000001">
    <property type="entry name" value="Methyl-accepting chemotaxis sensory transducer"/>
    <property type="match status" value="1"/>
</dbReference>
<keyword evidence="9 11" id="KW-0807">Transducer</keyword>
<evidence type="ECO:0000259" key="15">
    <source>
        <dbReference type="PROSITE" id="PS50111"/>
    </source>
</evidence>
<accession>A4VRR9</accession>
<keyword evidence="3" id="KW-0488">Methylation</keyword>
<dbReference type="Pfam" id="PF08447">
    <property type="entry name" value="PAS_3"/>
    <property type="match status" value="1"/>
</dbReference>
<evidence type="ECO:0000256" key="2">
    <source>
        <dbReference type="ARBA" id="ARBA00022475"/>
    </source>
</evidence>
<evidence type="ECO:0000259" key="17">
    <source>
        <dbReference type="PROSITE" id="PS50192"/>
    </source>
</evidence>